<evidence type="ECO:0000259" key="7">
    <source>
        <dbReference type="PROSITE" id="PS50102"/>
    </source>
</evidence>
<feature type="domain" description="RRM" evidence="7">
    <location>
        <begin position="452"/>
        <end position="518"/>
    </location>
</feature>
<accession>A0AAW1S8V0</accession>
<feature type="domain" description="RRM" evidence="7">
    <location>
        <begin position="260"/>
        <end position="337"/>
    </location>
</feature>
<keyword evidence="3 5" id="KW-0694">RNA-binding</keyword>
<feature type="domain" description="RRM" evidence="7">
    <location>
        <begin position="12"/>
        <end position="88"/>
    </location>
</feature>
<reference evidence="8 9" key="1">
    <citation type="journal article" date="2024" name="Nat. Commun.">
        <title>Phylogenomics reveals the evolutionary origins of lichenization in chlorophyte algae.</title>
        <authorList>
            <person name="Puginier C."/>
            <person name="Libourel C."/>
            <person name="Otte J."/>
            <person name="Skaloud P."/>
            <person name="Haon M."/>
            <person name="Grisel S."/>
            <person name="Petersen M."/>
            <person name="Berrin J.G."/>
            <person name="Delaux P.M."/>
            <person name="Dal Grande F."/>
            <person name="Keller J."/>
        </authorList>
    </citation>
    <scope>NUCLEOTIDE SEQUENCE [LARGE SCALE GENOMIC DNA]</scope>
    <source>
        <strain evidence="8 9">SAG 245.80</strain>
    </source>
</reference>
<evidence type="ECO:0000256" key="3">
    <source>
        <dbReference type="ARBA" id="ARBA00022884"/>
    </source>
</evidence>
<keyword evidence="2" id="KW-0677">Repeat</keyword>
<feature type="region of interest" description="Disordered" evidence="6">
    <location>
        <begin position="688"/>
        <end position="720"/>
    </location>
</feature>
<organism evidence="8 9">
    <name type="scientific">Elliptochloris bilobata</name>
    <dbReference type="NCBI Taxonomy" id="381761"/>
    <lineage>
        <taxon>Eukaryota</taxon>
        <taxon>Viridiplantae</taxon>
        <taxon>Chlorophyta</taxon>
        <taxon>core chlorophytes</taxon>
        <taxon>Trebouxiophyceae</taxon>
        <taxon>Trebouxiophyceae incertae sedis</taxon>
        <taxon>Elliptochloris clade</taxon>
        <taxon>Elliptochloris</taxon>
    </lineage>
</organism>
<name>A0AAW1S8V0_9CHLO</name>
<dbReference type="CDD" id="cd12414">
    <property type="entry name" value="RRM2_RBM28_like"/>
    <property type="match status" value="1"/>
</dbReference>
<dbReference type="SMART" id="SM00360">
    <property type="entry name" value="RRM"/>
    <property type="match status" value="4"/>
</dbReference>
<evidence type="ECO:0000256" key="4">
    <source>
        <dbReference type="ARBA" id="ARBA00023242"/>
    </source>
</evidence>
<feature type="domain" description="RRM" evidence="7">
    <location>
        <begin position="588"/>
        <end position="684"/>
    </location>
</feature>
<dbReference type="InterPro" id="IPR051945">
    <property type="entry name" value="RRM_MRD1_RNA_proc_ribogen"/>
</dbReference>
<comment type="caution">
    <text evidence="8">The sequence shown here is derived from an EMBL/GenBank/DDBJ whole genome shotgun (WGS) entry which is preliminary data.</text>
</comment>
<feature type="region of interest" description="Disordered" evidence="6">
    <location>
        <begin position="79"/>
        <end position="144"/>
    </location>
</feature>
<evidence type="ECO:0000256" key="6">
    <source>
        <dbReference type="SAM" id="MobiDB-lite"/>
    </source>
</evidence>
<dbReference type="GO" id="GO:0005634">
    <property type="term" value="C:nucleus"/>
    <property type="evidence" value="ECO:0007669"/>
    <property type="project" value="UniProtKB-SubCell"/>
</dbReference>
<evidence type="ECO:0000313" key="9">
    <source>
        <dbReference type="Proteomes" id="UP001445335"/>
    </source>
</evidence>
<comment type="subcellular location">
    <subcellularLocation>
        <location evidence="1">Nucleus</location>
    </subcellularLocation>
</comment>
<dbReference type="GO" id="GO:0003729">
    <property type="term" value="F:mRNA binding"/>
    <property type="evidence" value="ECO:0007669"/>
    <property type="project" value="TreeGrafter"/>
</dbReference>
<sequence length="720" mass="76832">MPEGDLKELDPRTVFVRGVAYDLVSDDVERAFSEIGPVRKCFLLQGKGHHKGCGLVSFALPEDAQRAAKELDGSQFGNRAIQVESATRRAPNEVRKERKRKLASEESGAMDAPPAAAAPEQGGTLPKAPHAKRPRTAAQKEAGAGKQRLVRTVALGNLTAVCSASALALARSLGQVEDVVYPMPEGEVAKYMLQRDGCAGQVAFLVYDSVKSALQAVSQLHNRVLEPDRGALRSKKAGASAGTLMWARQVSGEGLHMKKWRLIVRNLAFDVKESQLQELLRPAGFVWELTIPRKPDGRSRGFGFAGFMCRAHAEKAIKVANGQTLSGRTVVADWAVPKAQYAAAAAPLPSEAGGEGGAGDDAGAEGGVAVPAEKAAEVEPEQGAEKRMLQSVVEQLTEPAEARKKPQDRVNAPHATPASPRGASMKQPGMEATAAPSNYLSSKEGSGSGDRMARFGRVKACRLVLDKQTRKPKGTAFVEFEAVAAAQKAADASSKARQGAAPAVMVGGRPMEVDLALSQYAARTLAASKAAFVGGSDNRNLYLAKEGAIEEDSPAWAAMSGADRTKRRRAAAELQTKLKSPNFFVSRTRLCVRNLPYSLDEKQLKELLVAAVKERAEQARPVVKQVKVLRDAEKVNTAGKQASKGLAFVEFGDHAHALCALRQLNNNPAPFGEERRPIVEFAVENAQTLKKRSERSGREAQARRPCGGAGAGGADKRSAR</sequence>
<dbReference type="Pfam" id="PF00076">
    <property type="entry name" value="RRM_1"/>
    <property type="match status" value="3"/>
</dbReference>
<dbReference type="InterPro" id="IPR035979">
    <property type="entry name" value="RBD_domain_sf"/>
</dbReference>
<gene>
    <name evidence="8" type="ORF">WJX81_000775</name>
</gene>
<dbReference type="FunFam" id="3.30.70.330:FF:000182">
    <property type="entry name" value="RNA-binding motif protein 28"/>
    <property type="match status" value="1"/>
</dbReference>
<evidence type="ECO:0000256" key="1">
    <source>
        <dbReference type="ARBA" id="ARBA00004123"/>
    </source>
</evidence>
<feature type="compositionally biased region" description="Basic and acidic residues" evidence="6">
    <location>
        <begin position="86"/>
        <end position="96"/>
    </location>
</feature>
<proteinExistence type="predicted"/>
<evidence type="ECO:0000256" key="2">
    <source>
        <dbReference type="ARBA" id="ARBA00022737"/>
    </source>
</evidence>
<dbReference type="PANTHER" id="PTHR48039">
    <property type="entry name" value="RNA-BINDING MOTIF PROTEIN 14B"/>
    <property type="match status" value="1"/>
</dbReference>
<dbReference type="AlphaFoldDB" id="A0AAW1S8V0"/>
<dbReference type="Proteomes" id="UP001445335">
    <property type="component" value="Unassembled WGS sequence"/>
</dbReference>
<keyword evidence="4" id="KW-0539">Nucleus</keyword>
<dbReference type="PANTHER" id="PTHR48039:SF5">
    <property type="entry name" value="RNA-BINDING PROTEIN 28"/>
    <property type="match status" value="1"/>
</dbReference>
<feature type="compositionally biased region" description="Polar residues" evidence="6">
    <location>
        <begin position="435"/>
        <end position="445"/>
    </location>
</feature>
<dbReference type="EMBL" id="JALJOU010000008">
    <property type="protein sequence ID" value="KAK9842211.1"/>
    <property type="molecule type" value="Genomic_DNA"/>
</dbReference>
<dbReference type="InterPro" id="IPR000504">
    <property type="entry name" value="RRM_dom"/>
</dbReference>
<dbReference type="Gene3D" id="3.30.70.330">
    <property type="match status" value="4"/>
</dbReference>
<keyword evidence="9" id="KW-1185">Reference proteome</keyword>
<evidence type="ECO:0000313" key="8">
    <source>
        <dbReference type="EMBL" id="KAK9842211.1"/>
    </source>
</evidence>
<dbReference type="SUPFAM" id="SSF54928">
    <property type="entry name" value="RNA-binding domain, RBD"/>
    <property type="match status" value="4"/>
</dbReference>
<protein>
    <recommendedName>
        <fullName evidence="7">RRM domain-containing protein</fullName>
    </recommendedName>
</protein>
<feature type="region of interest" description="Disordered" evidence="6">
    <location>
        <begin position="394"/>
        <end position="451"/>
    </location>
</feature>
<dbReference type="PROSITE" id="PS50102">
    <property type="entry name" value="RRM"/>
    <property type="match status" value="4"/>
</dbReference>
<dbReference type="CDD" id="cd12416">
    <property type="entry name" value="RRM4_RBM28_like"/>
    <property type="match status" value="1"/>
</dbReference>
<evidence type="ECO:0000256" key="5">
    <source>
        <dbReference type="PROSITE-ProRule" id="PRU00176"/>
    </source>
</evidence>
<dbReference type="InterPro" id="IPR012677">
    <property type="entry name" value="Nucleotide-bd_a/b_plait_sf"/>
</dbReference>